<comment type="caution">
    <text evidence="2">The sequence shown here is derived from an EMBL/GenBank/DDBJ whole genome shotgun (WGS) entry which is preliminary data.</text>
</comment>
<evidence type="ECO:0000313" key="2">
    <source>
        <dbReference type="EMBL" id="PSU44882.1"/>
    </source>
</evidence>
<feature type="transmembrane region" description="Helical" evidence="1">
    <location>
        <begin position="155"/>
        <end position="177"/>
    </location>
</feature>
<feature type="transmembrane region" description="Helical" evidence="1">
    <location>
        <begin position="220"/>
        <end position="241"/>
    </location>
</feature>
<feature type="transmembrane region" description="Helical" evidence="1">
    <location>
        <begin position="189"/>
        <end position="208"/>
    </location>
</feature>
<dbReference type="Proteomes" id="UP000240987">
    <property type="component" value="Unassembled WGS sequence"/>
</dbReference>
<dbReference type="InterPro" id="IPR038770">
    <property type="entry name" value="Na+/solute_symporter_sf"/>
</dbReference>
<protein>
    <recommendedName>
        <fullName evidence="4">Bile acid:sodium symporter</fullName>
    </recommendedName>
</protein>
<organism evidence="2 3">
    <name type="scientific">Photobacterium frigidiphilum</name>
    <dbReference type="NCBI Taxonomy" id="264736"/>
    <lineage>
        <taxon>Bacteria</taxon>
        <taxon>Pseudomonadati</taxon>
        <taxon>Pseudomonadota</taxon>
        <taxon>Gammaproteobacteria</taxon>
        <taxon>Vibrionales</taxon>
        <taxon>Vibrionaceae</taxon>
        <taxon>Photobacterium</taxon>
    </lineage>
</organism>
<keyword evidence="1" id="KW-0812">Transmembrane</keyword>
<dbReference type="OrthoDB" id="6646831at2"/>
<dbReference type="Gene3D" id="1.20.1530.20">
    <property type="match status" value="1"/>
</dbReference>
<dbReference type="RefSeq" id="WP_107245223.1">
    <property type="nucleotide sequence ID" value="NZ_PYMJ01000040.1"/>
</dbReference>
<dbReference type="AlphaFoldDB" id="A0A2T3J829"/>
<evidence type="ECO:0008006" key="4">
    <source>
        <dbReference type="Google" id="ProtNLM"/>
    </source>
</evidence>
<keyword evidence="1" id="KW-0472">Membrane</keyword>
<feature type="transmembrane region" description="Helical" evidence="1">
    <location>
        <begin position="63"/>
        <end position="85"/>
    </location>
</feature>
<proteinExistence type="predicted"/>
<evidence type="ECO:0000313" key="3">
    <source>
        <dbReference type="Proteomes" id="UP000240987"/>
    </source>
</evidence>
<feature type="transmembrane region" description="Helical" evidence="1">
    <location>
        <begin position="262"/>
        <end position="283"/>
    </location>
</feature>
<evidence type="ECO:0000256" key="1">
    <source>
        <dbReference type="SAM" id="Phobius"/>
    </source>
</evidence>
<reference evidence="2 3" key="1">
    <citation type="submission" date="2018-01" db="EMBL/GenBank/DDBJ databases">
        <title>Whole genome sequencing of Histamine producing bacteria.</title>
        <authorList>
            <person name="Butler K."/>
        </authorList>
    </citation>
    <scope>NUCLEOTIDE SEQUENCE [LARGE SCALE GENOMIC DNA]</scope>
    <source>
        <strain evidence="2 3">JCM 12947</strain>
    </source>
</reference>
<sequence>MLNFISKHSPIFLMLAAILGFVIPSASAVIFPFLPYILFFLMLFTLIGMKQNELIKMLGQFDIWLYASFHAVGLSVLACSLAGLFGASSSLLLAISAVTATGSLFATPAIVRSVGLDALKAMAMTIASTLLMPAVLYVNLLLFQDNNVSLDMQSYIQRLIIFIAGPMLISAMCYRFIPKDLLHRTHAKLSQVTIILVFTFPFGLVGEFRSIFDQSIMLGLTYLLIGIALCTLFFLISFLCYRHKGLDDSLLSAITAANRNVLLTYTVAGAYLGPEYVVLMGAIQLPTYTLPLLVRAISKHLSTPLTQSVKTPK</sequence>
<accession>A0A2T3J829</accession>
<keyword evidence="3" id="KW-1185">Reference proteome</keyword>
<keyword evidence="1" id="KW-1133">Transmembrane helix</keyword>
<feature type="transmembrane region" description="Helical" evidence="1">
    <location>
        <begin position="91"/>
        <end position="111"/>
    </location>
</feature>
<gene>
    <name evidence="2" type="ORF">C9J12_25215</name>
</gene>
<feature type="transmembrane region" description="Helical" evidence="1">
    <location>
        <begin position="12"/>
        <end position="43"/>
    </location>
</feature>
<feature type="transmembrane region" description="Helical" evidence="1">
    <location>
        <begin position="123"/>
        <end position="143"/>
    </location>
</feature>
<name>A0A2T3J829_9GAMM</name>
<dbReference type="EMBL" id="PYMJ01000040">
    <property type="protein sequence ID" value="PSU44882.1"/>
    <property type="molecule type" value="Genomic_DNA"/>
</dbReference>